<evidence type="ECO:0000256" key="1">
    <source>
        <dbReference type="ARBA" id="ARBA00023186"/>
    </source>
</evidence>
<organism evidence="2 3">
    <name type="scientific">Desulfopila aestuarii DSM 18488</name>
    <dbReference type="NCBI Taxonomy" id="1121416"/>
    <lineage>
        <taxon>Bacteria</taxon>
        <taxon>Pseudomonadati</taxon>
        <taxon>Thermodesulfobacteriota</taxon>
        <taxon>Desulfobulbia</taxon>
        <taxon>Desulfobulbales</taxon>
        <taxon>Desulfocapsaceae</taxon>
        <taxon>Desulfopila</taxon>
    </lineage>
</organism>
<dbReference type="Proteomes" id="UP000184603">
    <property type="component" value="Unassembled WGS sequence"/>
</dbReference>
<keyword evidence="1" id="KW-0143">Chaperone</keyword>
<dbReference type="Pfam" id="PF02613">
    <property type="entry name" value="Nitrate_red_del"/>
    <property type="match status" value="1"/>
</dbReference>
<dbReference type="AlphaFoldDB" id="A0A1M7Y1B5"/>
<name>A0A1M7Y1B5_9BACT</name>
<keyword evidence="3" id="KW-1185">Reference proteome</keyword>
<evidence type="ECO:0000313" key="2">
    <source>
        <dbReference type="EMBL" id="SHO45485.1"/>
    </source>
</evidence>
<sequence>MVLAFPSALTISQNITRHPALFTMIETPAEHIGTLFRFCAQSMHYPEADWFTNQYLDSLYLLLDALDARQEKESIEFTIATSDDPLEDLQVEYTRLFINGVPHVIAPPYGSVYIDRSLQGLHAEKTLRFYRKHGYDLKDDADLPDHLIHQLEFLAILSEKNDVAASNDFLRTIFLPWFSRFETRVRQEAKHPFYSVIAQLIDYLTKEDDEHGIQLDEA</sequence>
<gene>
    <name evidence="2" type="ORF">SAMN02745220_01104</name>
</gene>
<dbReference type="InterPro" id="IPR020945">
    <property type="entry name" value="DMSO/NO3_reduct_chaperone"/>
</dbReference>
<protein>
    <submittedName>
        <fullName evidence="2">Chaperone TorD involved in molybdoenzyme TorA maturation</fullName>
    </submittedName>
</protein>
<dbReference type="STRING" id="1121416.SAMN02745220_01104"/>
<dbReference type="InterPro" id="IPR050289">
    <property type="entry name" value="TorD/DmsD_chaperones"/>
</dbReference>
<dbReference type="EMBL" id="FRFE01000004">
    <property type="protein sequence ID" value="SHO45485.1"/>
    <property type="molecule type" value="Genomic_DNA"/>
</dbReference>
<accession>A0A1M7Y1B5</accession>
<dbReference type="Gene3D" id="1.10.3480.10">
    <property type="entry name" value="TorD-like"/>
    <property type="match status" value="1"/>
</dbReference>
<proteinExistence type="predicted"/>
<evidence type="ECO:0000313" key="3">
    <source>
        <dbReference type="Proteomes" id="UP000184603"/>
    </source>
</evidence>
<dbReference type="InterPro" id="IPR036411">
    <property type="entry name" value="TorD-like_sf"/>
</dbReference>
<reference evidence="2 3" key="1">
    <citation type="submission" date="2016-12" db="EMBL/GenBank/DDBJ databases">
        <authorList>
            <person name="Song W.-J."/>
            <person name="Kurnit D.M."/>
        </authorList>
    </citation>
    <scope>NUCLEOTIDE SEQUENCE [LARGE SCALE GENOMIC DNA]</scope>
    <source>
        <strain evidence="2 3">DSM 18488</strain>
    </source>
</reference>
<dbReference type="SUPFAM" id="SSF89155">
    <property type="entry name" value="TorD-like"/>
    <property type="match status" value="1"/>
</dbReference>
<dbReference type="PANTHER" id="PTHR34227:SF1">
    <property type="entry name" value="DIMETHYL SULFOXIDE REDUCTASE CHAPERONE-RELATED"/>
    <property type="match status" value="1"/>
</dbReference>
<dbReference type="PANTHER" id="PTHR34227">
    <property type="entry name" value="CHAPERONE PROTEIN YCDY"/>
    <property type="match status" value="1"/>
</dbReference>